<protein>
    <submittedName>
        <fullName evidence="1">Uncharacterized protein</fullName>
    </submittedName>
</protein>
<keyword evidence="2" id="KW-1185">Reference proteome</keyword>
<dbReference type="EMBL" id="JACHEX010000001">
    <property type="protein sequence ID" value="MBB6062091.1"/>
    <property type="molecule type" value="Genomic_DNA"/>
</dbReference>
<sequence>MLLFLIIFQTLFPANIAKIPLDEILKDVSLLCLGSLGDLTLSYDAGLAAGYLLKQQGYNAYVVGALDTLSKDDKDPLNRVNISAFITAHVYSLFARGLATAGVIPIFDGTILDKEVVVSLNTRDATYPIVVDSEVKKTLLNELGYKGSVFLNDEIGKYVDSIKLSWKITNVDVEGIRKKLLKNSIVKLSDEKKIHVNEPFIESGLLVFSDDQEILRFAKDILDGYENALGRRPW</sequence>
<accession>A0A841GU34</accession>
<proteinExistence type="predicted"/>
<gene>
    <name evidence="1" type="ORF">HNP65_000513</name>
</gene>
<evidence type="ECO:0000313" key="2">
    <source>
        <dbReference type="Proteomes" id="UP000555828"/>
    </source>
</evidence>
<comment type="caution">
    <text evidence="1">The sequence shown here is derived from an EMBL/GenBank/DDBJ whole genome shotgun (WGS) entry which is preliminary data.</text>
</comment>
<evidence type="ECO:0000313" key="1">
    <source>
        <dbReference type="EMBL" id="MBB6062091.1"/>
    </source>
</evidence>
<name>A0A841GU34_9BACT</name>
<organism evidence="1 2">
    <name type="scientific">Thermosipho japonicus</name>
    <dbReference type="NCBI Taxonomy" id="90323"/>
    <lineage>
        <taxon>Bacteria</taxon>
        <taxon>Thermotogati</taxon>
        <taxon>Thermotogota</taxon>
        <taxon>Thermotogae</taxon>
        <taxon>Thermotogales</taxon>
        <taxon>Fervidobacteriaceae</taxon>
        <taxon>Thermosipho</taxon>
    </lineage>
</organism>
<reference evidence="1 2" key="1">
    <citation type="submission" date="2020-08" db="EMBL/GenBank/DDBJ databases">
        <title>Genomic Encyclopedia of Type Strains, Phase IV (KMG-IV): sequencing the most valuable type-strain genomes for metagenomic binning, comparative biology and taxonomic classification.</title>
        <authorList>
            <person name="Goeker M."/>
        </authorList>
    </citation>
    <scope>NUCLEOTIDE SEQUENCE [LARGE SCALE GENOMIC DNA]</scope>
    <source>
        <strain evidence="1 2">DSM 13481</strain>
    </source>
</reference>
<dbReference type="Proteomes" id="UP000555828">
    <property type="component" value="Unassembled WGS sequence"/>
</dbReference>
<dbReference type="AlphaFoldDB" id="A0A841GU34"/>
<dbReference type="RefSeq" id="WP_184618816.1">
    <property type="nucleotide sequence ID" value="NZ_JACHEX010000001.1"/>
</dbReference>